<dbReference type="InterPro" id="IPR011009">
    <property type="entry name" value="Kinase-like_dom_sf"/>
</dbReference>
<feature type="transmembrane region" description="Helical" evidence="9">
    <location>
        <begin position="489"/>
        <end position="510"/>
    </location>
</feature>
<feature type="compositionally biased region" description="Polar residues" evidence="8">
    <location>
        <begin position="330"/>
        <end position="342"/>
    </location>
</feature>
<feature type="compositionally biased region" description="Polar residues" evidence="8">
    <location>
        <begin position="293"/>
        <end position="307"/>
    </location>
</feature>
<keyword evidence="9" id="KW-0812">Transmembrane</keyword>
<dbReference type="PROSITE" id="PS50011">
    <property type="entry name" value="PROTEIN_KINASE_DOM"/>
    <property type="match status" value="1"/>
</dbReference>
<dbReference type="PANTHER" id="PTHR43289:SF6">
    <property type="entry name" value="SERINE_THREONINE-PROTEIN KINASE NEKL-3"/>
    <property type="match status" value="1"/>
</dbReference>
<feature type="binding site" evidence="7">
    <location>
        <position position="45"/>
    </location>
    <ligand>
        <name>ATP</name>
        <dbReference type="ChEBI" id="CHEBI:30616"/>
    </ligand>
</feature>
<dbReference type="SUPFAM" id="SSF56112">
    <property type="entry name" value="Protein kinase-like (PK-like)"/>
    <property type="match status" value="1"/>
</dbReference>
<dbReference type="SMART" id="SM00220">
    <property type="entry name" value="S_TKc"/>
    <property type="match status" value="1"/>
</dbReference>
<dbReference type="CDD" id="cd14014">
    <property type="entry name" value="STKc_PknB_like"/>
    <property type="match status" value="1"/>
</dbReference>
<dbReference type="Pfam" id="PF00069">
    <property type="entry name" value="Pkinase"/>
    <property type="match status" value="1"/>
</dbReference>
<evidence type="ECO:0000256" key="7">
    <source>
        <dbReference type="PROSITE-ProRule" id="PRU10141"/>
    </source>
</evidence>
<dbReference type="EC" id="2.7.11.1" evidence="1"/>
<feature type="domain" description="Protein kinase" evidence="10">
    <location>
        <begin position="16"/>
        <end position="272"/>
    </location>
</feature>
<keyword evidence="5 11" id="KW-0418">Kinase</keyword>
<organism evidence="11">
    <name type="scientific">Jonesiaceae bacterium BS-20</name>
    <dbReference type="NCBI Taxonomy" id="3120821"/>
    <lineage>
        <taxon>Bacteria</taxon>
        <taxon>Bacillati</taxon>
        <taxon>Actinomycetota</taxon>
        <taxon>Actinomycetes</taxon>
        <taxon>Micrococcales</taxon>
        <taxon>Jonesiaceae</taxon>
    </lineage>
</organism>
<keyword evidence="9" id="KW-1133">Transmembrane helix</keyword>
<accession>A0AAU7DS68</accession>
<evidence type="ECO:0000256" key="8">
    <source>
        <dbReference type="SAM" id="MobiDB-lite"/>
    </source>
</evidence>
<dbReference type="AlphaFoldDB" id="A0AAU7DS68"/>
<keyword evidence="2" id="KW-0723">Serine/threonine-protein kinase</keyword>
<dbReference type="InterPro" id="IPR017441">
    <property type="entry name" value="Protein_kinase_ATP_BS"/>
</dbReference>
<dbReference type="PANTHER" id="PTHR43289">
    <property type="entry name" value="MITOGEN-ACTIVATED PROTEIN KINASE KINASE KINASE 20-RELATED"/>
    <property type="match status" value="1"/>
</dbReference>
<reference evidence="11" key="1">
    <citation type="submission" date="2024-02" db="EMBL/GenBank/DDBJ databases">
        <title>Tomenella chthoni gen. nov. sp. nov., a member of the family Jonesiaceae isolated from bat guano.</title>
        <authorList>
            <person name="Miller S.L."/>
            <person name="King J."/>
            <person name="Sankaranarayanan K."/>
            <person name="Lawson P.A."/>
        </authorList>
    </citation>
    <scope>NUCLEOTIDE SEQUENCE</scope>
    <source>
        <strain evidence="11">BS-20</strain>
    </source>
</reference>
<proteinExistence type="predicted"/>
<dbReference type="PROSITE" id="PS00107">
    <property type="entry name" value="PROTEIN_KINASE_ATP"/>
    <property type="match status" value="1"/>
</dbReference>
<dbReference type="Gene3D" id="1.10.510.10">
    <property type="entry name" value="Transferase(Phosphotransferase) domain 1"/>
    <property type="match status" value="1"/>
</dbReference>
<dbReference type="EMBL" id="CP146203">
    <property type="protein sequence ID" value="XBH20779.1"/>
    <property type="molecule type" value="Genomic_DNA"/>
</dbReference>
<evidence type="ECO:0000259" key="10">
    <source>
        <dbReference type="PROSITE" id="PS50011"/>
    </source>
</evidence>
<feature type="region of interest" description="Disordered" evidence="8">
    <location>
        <begin position="374"/>
        <end position="465"/>
    </location>
</feature>
<gene>
    <name evidence="11" type="ORF">V5R04_11145</name>
</gene>
<evidence type="ECO:0000256" key="6">
    <source>
        <dbReference type="ARBA" id="ARBA00022840"/>
    </source>
</evidence>
<evidence type="ECO:0000313" key="11">
    <source>
        <dbReference type="EMBL" id="XBH20779.1"/>
    </source>
</evidence>
<feature type="region of interest" description="Disordered" evidence="8">
    <location>
        <begin position="291"/>
        <end position="355"/>
    </location>
</feature>
<evidence type="ECO:0000256" key="4">
    <source>
        <dbReference type="ARBA" id="ARBA00022741"/>
    </source>
</evidence>
<name>A0AAU7DS68_9MICO</name>
<dbReference type="Gene3D" id="3.30.200.20">
    <property type="entry name" value="Phosphorylase Kinase, domain 1"/>
    <property type="match status" value="1"/>
</dbReference>
<sequence>MNQRRQPSLPPKIPGFQYVGLLGMGGFADVFEYLQEFPRRPVAVKVLLPTSVDEGFQEGFFAEANIMAGLSQHPSIVAIHQAAIAADGRPYFVMEYCARPNLGARFRNERISVAEVLRTGIRVASAVETAHRSGVLHRDIKPANILATDFGWPALTDFGIAGAIGDKIVAAGMSIPWAPPELLREVPIGDARSDVYSLAATLYTLLAGRSPFEKPRQSNTPLELIARIEKDPPPPIERVDVPIELNTILARGMQKHPDLRFPSALALAHALQQIERKMQLPVTGIDIPEVVPPNSSSLGPVNPQTNPAGILDSSAGSGPIEDEDEATRLRSITSINPDQGTSGHAAASEPEADRETRLRPITSIPAQQNIAHARQVNPNSRPVPPPPLKQPIAPHSPQQPVGPPPAPGATTGHPQLTTGLNAASGNAGFAQRGTAPERSGPAPVPGIPAPNVQPRQFKPEDTADPGYFKSLRHTAEQTSTPRGQHVKTLVSIVSLIALFTVLFFVGKNILGSENRDRIRDQEVFEDEDLGAMQGAVPSVTDMSVVRSGTDAVTFAWTNPNPQTGDYYVWRIITVGQESQAVRISEPEVAVPLSADQESVCIEVSLVRENGKASTNPTKKCS</sequence>
<evidence type="ECO:0000256" key="5">
    <source>
        <dbReference type="ARBA" id="ARBA00022777"/>
    </source>
</evidence>
<keyword evidence="4 7" id="KW-0547">Nucleotide-binding</keyword>
<evidence type="ECO:0000256" key="1">
    <source>
        <dbReference type="ARBA" id="ARBA00012513"/>
    </source>
</evidence>
<keyword evidence="6 7" id="KW-0067">ATP-binding</keyword>
<evidence type="ECO:0000256" key="3">
    <source>
        <dbReference type="ARBA" id="ARBA00022679"/>
    </source>
</evidence>
<dbReference type="GO" id="GO:0005524">
    <property type="term" value="F:ATP binding"/>
    <property type="evidence" value="ECO:0007669"/>
    <property type="project" value="UniProtKB-UniRule"/>
</dbReference>
<protein>
    <recommendedName>
        <fullName evidence="1">non-specific serine/threonine protein kinase</fullName>
        <ecNumber evidence="1">2.7.11.1</ecNumber>
    </recommendedName>
</protein>
<dbReference type="GO" id="GO:0004674">
    <property type="term" value="F:protein serine/threonine kinase activity"/>
    <property type="evidence" value="ECO:0007669"/>
    <property type="project" value="UniProtKB-KW"/>
</dbReference>
<dbReference type="InterPro" id="IPR000719">
    <property type="entry name" value="Prot_kinase_dom"/>
</dbReference>
<keyword evidence="9" id="KW-0472">Membrane</keyword>
<keyword evidence="3 11" id="KW-0808">Transferase</keyword>
<evidence type="ECO:0000256" key="2">
    <source>
        <dbReference type="ARBA" id="ARBA00022527"/>
    </source>
</evidence>
<evidence type="ECO:0000256" key="9">
    <source>
        <dbReference type="SAM" id="Phobius"/>
    </source>
</evidence>